<sequence>MANIIDAIPEVTLEKKPVSQEQLRREVDYVKAQQILGAMLDKGLISLSEFDKITELNRESFSPMLAGIMPSNRCYNSHSELT</sequence>
<proteinExistence type="predicted"/>
<gene>
    <name evidence="2" type="ORF">SDC9_193042</name>
</gene>
<dbReference type="EMBL" id="VSSQ01105419">
    <property type="protein sequence ID" value="MPN45475.1"/>
    <property type="molecule type" value="Genomic_DNA"/>
</dbReference>
<evidence type="ECO:0000313" key="2">
    <source>
        <dbReference type="EMBL" id="MPN45475.1"/>
    </source>
</evidence>
<comment type="caution">
    <text evidence="2">The sequence shown here is derived from an EMBL/GenBank/DDBJ whole genome shotgun (WGS) entry which is preliminary data.</text>
</comment>
<accession>A0A645I2H0</accession>
<dbReference type="InterPro" id="IPR046749">
    <property type="entry name" value="SHOCT_2"/>
</dbReference>
<dbReference type="AlphaFoldDB" id="A0A645I2H0"/>
<organism evidence="2">
    <name type="scientific">bioreactor metagenome</name>
    <dbReference type="NCBI Taxonomy" id="1076179"/>
    <lineage>
        <taxon>unclassified sequences</taxon>
        <taxon>metagenomes</taxon>
        <taxon>ecological metagenomes</taxon>
    </lineage>
</organism>
<protein>
    <recommendedName>
        <fullName evidence="1">SHOCT-like domain-containing protein</fullName>
    </recommendedName>
</protein>
<feature type="domain" description="SHOCT-like" evidence="1">
    <location>
        <begin position="19"/>
        <end position="69"/>
    </location>
</feature>
<name>A0A645I2H0_9ZZZZ</name>
<evidence type="ECO:0000259" key="1">
    <source>
        <dbReference type="Pfam" id="PF20612"/>
    </source>
</evidence>
<dbReference type="Pfam" id="PF20612">
    <property type="entry name" value="SHOCT_2"/>
    <property type="match status" value="1"/>
</dbReference>
<reference evidence="2" key="1">
    <citation type="submission" date="2019-08" db="EMBL/GenBank/DDBJ databases">
        <authorList>
            <person name="Kucharzyk K."/>
            <person name="Murdoch R.W."/>
            <person name="Higgins S."/>
            <person name="Loffler F."/>
        </authorList>
    </citation>
    <scope>NUCLEOTIDE SEQUENCE</scope>
</reference>